<sequence length="915" mass="103569">MTKKSKIFVAAAVLGAAVVTAGIPLIGWGISTGVHNKEVRRSVLNIKSVEDQIKAYQKDLNDLKAKKTAKENELTSAAEDKKEAISKEIKVLERKILETNAFINDKVTEKFELSKVAVSSLSAKKDKKIYDVVADYIVEVRNQLDSALNNPADVEELKDVDFEKPTREQAEAIANFYEKYINLLELIKEENLNAITTAWKDATIYSWQMVQKNYLAGGRNVLSRYGWGAGYVYAANSFYGTILDQDDWAKAEARLQEAVKKDIVLSKVVIKNNVKEALREFFANELNRFLDDDTLTEISVSDLIDLNTDTDKKDLREFWKYYATEYYNASKHGLGQNLKELKLYKENVYNETENTISVSKEADGKLTERSVYGLGFTKFDLEAKGVGFSQVGGDETESGKTIYDQITKMATTSEDTPNDVYQSGYKTSKGVSKNMTAIASEVAKLIAGESGEWKTTIKYDADGIGPEKVKDLELTIRDAKGNIDLQAFAKWLNQEQFFFGREDKTFYTEDYKKSLSEDPTLKEYKTNLSAYGYDILTRDENKNKEYGSITNEQFYYGALEAFKAYDQFMKSTIKNGKSFFGKTVPDYKAVTYLYERRDQEGVGAYNSDTRILDANGNVTSVQGAFNFNCDPYYSLPKWSVTSFANHEGIMGHHNQIYYARQHLASQNNENLGANAFDFTSYVEGWALFMEWFGIEAGYYGTPDYDNKDNDYYAKPTDFSHAKGITSFFTAKTKADITDDMLKQIKELHGGVYWTLTAKSGETDEKEHAQRAVKLTNMLQYFGALNEAQLRNMRRAVDPAYHGQGIEAKSDLPANASINDVRRFMSANSALGVGDIMSESKRYLNLAGQAISYNAGKEKMLSLYDQVRKHLGLSRRDFVEKDNHKYIKEFFDVLLKNSALPLDTLEKVTKIYYGIK</sequence>
<gene>
    <name evidence="2" type="ORF">KN71_002405</name>
</gene>
<dbReference type="OrthoDB" id="9769898at2"/>
<dbReference type="AlphaFoldDB" id="A0A454C9Z0"/>
<protein>
    <submittedName>
        <fullName evidence="2">DUF885 family protein</fullName>
    </submittedName>
</protein>
<name>A0A454C9Z0_METHO</name>
<evidence type="ECO:0000256" key="1">
    <source>
        <dbReference type="SAM" id="Coils"/>
    </source>
</evidence>
<reference evidence="2 3" key="2">
    <citation type="submission" date="2018-10" db="EMBL/GenBank/DDBJ databases">
        <title>Detection and isolation of Mycoplasma hominis as a predominant microorganism from pelvic cavity of patient with salpingitis and tubo-ovarian abscess.</title>
        <authorList>
            <person name="Guschin A.E."/>
            <person name="Khayrullina G.A."/>
            <person name="Rakovskaya I.V."/>
            <person name="Shelenkov A.A."/>
            <person name="Shagin D.A."/>
        </authorList>
    </citation>
    <scope>NUCLEOTIDE SEQUENCE [LARGE SCALE GENOMIC DNA]</scope>
    <source>
        <strain evidence="3">TOA</strain>
    </source>
</reference>
<proteinExistence type="predicted"/>
<evidence type="ECO:0000313" key="2">
    <source>
        <dbReference type="EMBL" id="AYN65531.1"/>
    </source>
</evidence>
<dbReference type="InterPro" id="IPR010281">
    <property type="entry name" value="DUF885"/>
</dbReference>
<dbReference type="PANTHER" id="PTHR33361">
    <property type="entry name" value="GLR0591 PROTEIN"/>
    <property type="match status" value="1"/>
</dbReference>
<dbReference type="Pfam" id="PF05960">
    <property type="entry name" value="DUF885"/>
    <property type="match status" value="2"/>
</dbReference>
<dbReference type="RefSeq" id="WP_036439126.1">
    <property type="nucleotide sequence ID" value="NZ_CP033021.1"/>
</dbReference>
<evidence type="ECO:0000313" key="3">
    <source>
        <dbReference type="Proteomes" id="UP000029712"/>
    </source>
</evidence>
<dbReference type="PANTHER" id="PTHR33361:SF2">
    <property type="entry name" value="DUF885 DOMAIN-CONTAINING PROTEIN"/>
    <property type="match status" value="1"/>
</dbReference>
<reference evidence="2 3" key="1">
    <citation type="submission" date="2014-08" db="EMBL/GenBank/DDBJ databases">
        <authorList>
            <person name="Kuleshov K."/>
            <person name="Dedkov V."/>
            <person name="Markelov M."/>
            <person name="Pimkina E."/>
        </authorList>
    </citation>
    <scope>NUCLEOTIDE SEQUENCE [LARGE SCALE GENOMIC DNA]</scope>
    <source>
        <strain evidence="3">TOA</strain>
    </source>
</reference>
<feature type="coiled-coil region" evidence="1">
    <location>
        <begin position="46"/>
        <end position="95"/>
    </location>
</feature>
<accession>A0A454C9Z0</accession>
<dbReference type="Proteomes" id="UP000029712">
    <property type="component" value="Chromosome"/>
</dbReference>
<keyword evidence="1" id="KW-0175">Coiled coil</keyword>
<dbReference type="EMBL" id="CP033021">
    <property type="protein sequence ID" value="AYN65531.1"/>
    <property type="molecule type" value="Genomic_DNA"/>
</dbReference>
<organism evidence="2 3">
    <name type="scientific">Metamycoplasma hominis</name>
    <name type="common">Mycoplasma hominis</name>
    <dbReference type="NCBI Taxonomy" id="2098"/>
    <lineage>
        <taxon>Bacteria</taxon>
        <taxon>Bacillati</taxon>
        <taxon>Mycoplasmatota</taxon>
        <taxon>Mycoplasmoidales</taxon>
        <taxon>Metamycoplasmataceae</taxon>
        <taxon>Metamycoplasma</taxon>
    </lineage>
</organism>